<keyword evidence="2" id="KW-1185">Reference proteome</keyword>
<dbReference type="Gene3D" id="1.25.40.10">
    <property type="entry name" value="Tetratricopeptide repeat domain"/>
    <property type="match status" value="1"/>
</dbReference>
<reference evidence="1" key="1">
    <citation type="submission" date="2021-06" db="EMBL/GenBank/DDBJ databases">
        <authorList>
            <person name="Kallberg Y."/>
            <person name="Tangrot J."/>
            <person name="Rosling A."/>
        </authorList>
    </citation>
    <scope>NUCLEOTIDE SEQUENCE</scope>
    <source>
        <strain evidence="1">UK204</strain>
    </source>
</reference>
<evidence type="ECO:0000313" key="1">
    <source>
        <dbReference type="EMBL" id="CAG8609499.1"/>
    </source>
</evidence>
<dbReference type="AlphaFoldDB" id="A0A9N9CRH6"/>
<protein>
    <submittedName>
        <fullName evidence="1">8041_t:CDS:1</fullName>
    </submittedName>
</protein>
<gene>
    <name evidence="1" type="ORF">FCALED_LOCUS8999</name>
</gene>
<accession>A0A9N9CRH6</accession>
<organism evidence="1 2">
    <name type="scientific">Funneliformis caledonium</name>
    <dbReference type="NCBI Taxonomy" id="1117310"/>
    <lineage>
        <taxon>Eukaryota</taxon>
        <taxon>Fungi</taxon>
        <taxon>Fungi incertae sedis</taxon>
        <taxon>Mucoromycota</taxon>
        <taxon>Glomeromycotina</taxon>
        <taxon>Glomeromycetes</taxon>
        <taxon>Glomerales</taxon>
        <taxon>Glomeraceae</taxon>
        <taxon>Funneliformis</taxon>
    </lineage>
</organism>
<sequence>MQTCNTDKYWNYYYNIHRGKERRFERGNVIELLNEDDEVLENTSIFTSTSLINKDCISITDLLAGLYAKQRKGLSIAKNGDGNRDCDECAGVILNNLGLIHERRENNELAVSLYNNAIEFAEKALDFIGIEDFTRNLNRVRTREENSEQNILDHMFTRWFKLLVITKSVHYVMRLKDDGFRTYSIKE</sequence>
<evidence type="ECO:0000313" key="2">
    <source>
        <dbReference type="Proteomes" id="UP000789570"/>
    </source>
</evidence>
<proteinExistence type="predicted"/>
<dbReference type="Proteomes" id="UP000789570">
    <property type="component" value="Unassembled WGS sequence"/>
</dbReference>
<dbReference type="EMBL" id="CAJVPQ010002822">
    <property type="protein sequence ID" value="CAG8609499.1"/>
    <property type="molecule type" value="Genomic_DNA"/>
</dbReference>
<dbReference type="OrthoDB" id="10050400at2759"/>
<dbReference type="InterPro" id="IPR011990">
    <property type="entry name" value="TPR-like_helical_dom_sf"/>
</dbReference>
<comment type="caution">
    <text evidence="1">The sequence shown here is derived from an EMBL/GenBank/DDBJ whole genome shotgun (WGS) entry which is preliminary data.</text>
</comment>
<name>A0A9N9CRH6_9GLOM</name>